<feature type="compositionally biased region" description="Acidic residues" evidence="1">
    <location>
        <begin position="225"/>
        <end position="252"/>
    </location>
</feature>
<evidence type="ECO:0000313" key="2">
    <source>
        <dbReference type="EMBL" id="KAG7509894.1"/>
    </source>
</evidence>
<dbReference type="Proteomes" id="UP000693946">
    <property type="component" value="Linkage Group LG16"/>
</dbReference>
<feature type="region of interest" description="Disordered" evidence="1">
    <location>
        <begin position="67"/>
        <end position="89"/>
    </location>
</feature>
<proteinExistence type="predicted"/>
<keyword evidence="3" id="KW-1185">Reference proteome</keyword>
<reference evidence="2 3" key="1">
    <citation type="journal article" date="2021" name="Sci. Rep.">
        <title>Chromosome anchoring in Senegalese sole (Solea senegalensis) reveals sex-associated markers and genome rearrangements in flatfish.</title>
        <authorList>
            <person name="Guerrero-Cozar I."/>
            <person name="Gomez-Garrido J."/>
            <person name="Berbel C."/>
            <person name="Martinez-Blanch J.F."/>
            <person name="Alioto T."/>
            <person name="Claros M.G."/>
            <person name="Gagnaire P.A."/>
            <person name="Manchado M."/>
        </authorList>
    </citation>
    <scope>NUCLEOTIDE SEQUENCE [LARGE SCALE GENOMIC DNA]</scope>
    <source>
        <strain evidence="2">Sse05_10M</strain>
    </source>
</reference>
<evidence type="ECO:0000256" key="1">
    <source>
        <dbReference type="SAM" id="MobiDB-lite"/>
    </source>
</evidence>
<name>A0AAV6RY57_SOLSE</name>
<feature type="region of interest" description="Disordered" evidence="1">
    <location>
        <begin position="137"/>
        <end position="254"/>
    </location>
</feature>
<feature type="compositionally biased region" description="Basic and acidic residues" evidence="1">
    <location>
        <begin position="212"/>
        <end position="221"/>
    </location>
</feature>
<dbReference type="AlphaFoldDB" id="A0AAV6RY57"/>
<comment type="caution">
    <text evidence="2">The sequence shown here is derived from an EMBL/GenBank/DDBJ whole genome shotgun (WGS) entry which is preliminary data.</text>
</comment>
<sequence length="298" mass="33023">MFTTGWSRSRRFGRRGLDVAERKPLEFRALAANVDRRSSVYLQAAVKLANAAHVLSRPKHLRAEQTANIPLPPISGSNTSSGKVEPPHRKEAVKLKETGNVTPQTPAARSCTCGTFSVSEEPQARAARSCTCGTFSVSEEPQTEQPGPAPVEPSVFQKNHRHGQPGPAPVEPSVFQKNHRHGQPGPAPVEPSVFQKNHRHEQPGPAPVEPSAAEHDVRRAFPEYQDSEDIGQTERLNDEDEDEDDDDDDEYYTEQRITDWVLKVNTSLFTTGTDELRSWKPAEEQDVSTIKIIYSGDS</sequence>
<dbReference type="EMBL" id="JAGKHQ010000008">
    <property type="protein sequence ID" value="KAG7509894.1"/>
    <property type="molecule type" value="Genomic_DNA"/>
</dbReference>
<organism evidence="2 3">
    <name type="scientific">Solea senegalensis</name>
    <name type="common">Senegalese sole</name>
    <dbReference type="NCBI Taxonomy" id="28829"/>
    <lineage>
        <taxon>Eukaryota</taxon>
        <taxon>Metazoa</taxon>
        <taxon>Chordata</taxon>
        <taxon>Craniata</taxon>
        <taxon>Vertebrata</taxon>
        <taxon>Euteleostomi</taxon>
        <taxon>Actinopterygii</taxon>
        <taxon>Neopterygii</taxon>
        <taxon>Teleostei</taxon>
        <taxon>Neoteleostei</taxon>
        <taxon>Acanthomorphata</taxon>
        <taxon>Carangaria</taxon>
        <taxon>Pleuronectiformes</taxon>
        <taxon>Pleuronectoidei</taxon>
        <taxon>Soleidae</taxon>
        <taxon>Solea</taxon>
    </lineage>
</organism>
<accession>A0AAV6RY57</accession>
<protein>
    <submittedName>
        <fullName evidence="2">Uncharacterized protein</fullName>
    </submittedName>
</protein>
<gene>
    <name evidence="2" type="ORF">JOB18_007525</name>
</gene>
<evidence type="ECO:0000313" key="3">
    <source>
        <dbReference type="Proteomes" id="UP000693946"/>
    </source>
</evidence>